<sequence>MLEKTVQIKSIGRFRDYAASGDVTFRKLTLVYAENGRGKTTLCAILRSLQSGQPEFIAERKTLGAADAPFVHIRLNSADYQFTNGAWTVTHPDILIFDPVFVNDNVYSGDYVEHEHKKNLYRVIVGAQGVQLAEQIEELDGQMRDASADLRTKKDAVSKYVPPGVALDDYLQWQPLADVDAQIQQKTEELDSRQRAAAKSGEIQTRGLLVKVQLPSLSPDLATVLAKQLTDIVADAETKVRQQISQHQMGHQGEPWLSQGLAYVKNNRCPFCGQGVQANDLIAAYRSHFSAAYANLKQEVAQLGQRVNGAIGETALGSAQQAIAGNAALAEFWRQFTPVDLPAISFPDIQQKYATLREKCLTLARRKQDSPTKAVTPGADFAAALAEVDALRTLVASYNAAVDGANARVNEQKAAASSPSDLPALRNELAQLEARKKRFEPEVAAACQAYQDALTAKAGLERRKEAARQQLDQYCGNLLHTYEQSINEYLDQFNAGFRITNTRHLYTGGTPSCHYQIEINSTALDLGDARTSAGTPCFKTSLSSGDRSALALAFFLAVLKQDADIGQKIVVFDDPFTSMDCFRRTWTEQSIRRVLQSAQQVIVFSHEAAFLRGIRMGVPDGEVKALQMRPAGQDNTVITEWDMDAATRSAYEAHFRALLAYRDTTTGVPLDVAKAIRPFLEELYRVRFPGIFLPADTLGDFIVKARRAVRNGTLQLGQTELDELAAINQYARQFQHGQSPSISPTELRGFVRRALKLAGGC</sequence>
<dbReference type="InterPro" id="IPR027417">
    <property type="entry name" value="P-loop_NTPase"/>
</dbReference>
<gene>
    <name evidence="3" type="ORF">BIP78_1062</name>
</gene>
<dbReference type="Proteomes" id="UP000287233">
    <property type="component" value="Chromosome"/>
</dbReference>
<organism evidence="3 4">
    <name type="scientific">Bipolaricaulis sibiricus</name>
    <dbReference type="NCBI Taxonomy" id="2501609"/>
    <lineage>
        <taxon>Bacteria</taxon>
        <taxon>Candidatus Bipolaricaulota</taxon>
        <taxon>Candidatus Bipolaricaulia</taxon>
        <taxon>Candidatus Bipolaricaulales</taxon>
        <taxon>Candidatus Bipolaricaulaceae</taxon>
        <taxon>Candidatus Bipolaricaulis</taxon>
    </lineage>
</organism>
<feature type="domain" description="Protein CR006 P-loop" evidence="2">
    <location>
        <begin position="21"/>
        <end position="158"/>
    </location>
</feature>
<dbReference type="CDD" id="cd00267">
    <property type="entry name" value="ABC_ATPase"/>
    <property type="match status" value="1"/>
</dbReference>
<proteinExistence type="predicted"/>
<evidence type="ECO:0000313" key="4">
    <source>
        <dbReference type="Proteomes" id="UP000287233"/>
    </source>
</evidence>
<dbReference type="KEGG" id="bih:BIP78_1062"/>
<evidence type="ECO:0000259" key="2">
    <source>
        <dbReference type="Pfam" id="PF13166"/>
    </source>
</evidence>
<dbReference type="Gene3D" id="3.40.50.300">
    <property type="entry name" value="P-loop containing nucleotide triphosphate hydrolases"/>
    <property type="match status" value="1"/>
</dbReference>
<dbReference type="AlphaFoldDB" id="A0A410FV45"/>
<feature type="coiled-coil region" evidence="1">
    <location>
        <begin position="450"/>
        <end position="477"/>
    </location>
</feature>
<dbReference type="SUPFAM" id="SSF52540">
    <property type="entry name" value="P-loop containing nucleoside triphosphate hydrolases"/>
    <property type="match status" value="1"/>
</dbReference>
<evidence type="ECO:0000313" key="3">
    <source>
        <dbReference type="EMBL" id="QAA76828.1"/>
    </source>
</evidence>
<feature type="domain" description="Protein CR006 P-loop" evidence="2">
    <location>
        <begin position="197"/>
        <end position="691"/>
    </location>
</feature>
<dbReference type="InterPro" id="IPR026866">
    <property type="entry name" value="CR006_AAA"/>
</dbReference>
<feature type="coiled-coil region" evidence="1">
    <location>
        <begin position="136"/>
        <end position="196"/>
    </location>
</feature>
<reference evidence="4" key="1">
    <citation type="submission" date="2018-12" db="EMBL/GenBank/DDBJ databases">
        <title>Complete genome sequence of an uncultured bacterium of the candidate phylum Bipolaricaulota.</title>
        <authorList>
            <person name="Kadnikov V.V."/>
            <person name="Mardanov A.V."/>
            <person name="Beletsky A.V."/>
            <person name="Frank Y.A."/>
            <person name="Karnachuk O.V."/>
            <person name="Ravin N.V."/>
        </authorList>
    </citation>
    <scope>NUCLEOTIDE SEQUENCE [LARGE SCALE GENOMIC DNA]</scope>
</reference>
<name>A0A410FV45_BIPS1</name>
<accession>A0A410FV45</accession>
<evidence type="ECO:0000256" key="1">
    <source>
        <dbReference type="SAM" id="Coils"/>
    </source>
</evidence>
<dbReference type="PANTHER" id="PTHR32114:SF2">
    <property type="entry name" value="ABC TRANSPORTER ABCH.3"/>
    <property type="match status" value="1"/>
</dbReference>
<dbReference type="PANTHER" id="PTHR32114">
    <property type="entry name" value="ABC TRANSPORTER ABCH.3"/>
    <property type="match status" value="1"/>
</dbReference>
<keyword evidence="1" id="KW-0175">Coiled coil</keyword>
<dbReference type="EMBL" id="CP034928">
    <property type="protein sequence ID" value="QAA76828.1"/>
    <property type="molecule type" value="Genomic_DNA"/>
</dbReference>
<protein>
    <recommendedName>
        <fullName evidence="2">Protein CR006 P-loop domain-containing protein</fullName>
    </recommendedName>
</protein>
<dbReference type="Pfam" id="PF13166">
    <property type="entry name" value="AAA_13"/>
    <property type="match status" value="2"/>
</dbReference>